<feature type="transmembrane region" description="Helical" evidence="4">
    <location>
        <begin position="368"/>
        <end position="391"/>
    </location>
</feature>
<keyword evidence="2 4" id="KW-0472">Membrane</keyword>
<comment type="subcellular location">
    <subcellularLocation>
        <location evidence="1">Membrane</location>
    </subcellularLocation>
</comment>
<sequence length="461" mass="53088">MMAGCNMLKKSINESSRQEIGILGVEKAKELDPSDSSDRSMDTPILNVSVVQANVEEVNVPTTLPPEPIVAIQEPEPILDTHASTSRETLTWRPEDRDAPKVPDYYTQVAESKFPINVEDFFSFYFSDNAVDFVSSYHEKCGDKELKCSLWRHDDMFGHMRDVSFQHPIKIYFGAKFGGCRETQKFRVYRDRFENHLVIEVTQEVSEVPYSDYFRVEAHWEVKKDVDDKSNNGCILRVYVNVAFSKRTVWKGKIVQSTLEECREAYGLWIQMAKELLKQKLTGSEEGTSGSTSQSGKDHHIEKERNNNKSLEKSNEKNDQRRSTASQYSTDVDQQAKNSIQGVNSTSAASWLREYIKKLWIVLRSQNYLPLALVITFAVIFFMQLSIVMLLSRPQHIHVSSPDYGRGLKFSGGRSSDATAWLEKRMHHLKDEMYMVEARLEMMRREHAQLKAQLRELEELS</sequence>
<evidence type="ECO:0000256" key="3">
    <source>
        <dbReference type="SAM" id="MobiDB-lite"/>
    </source>
</evidence>
<protein>
    <submittedName>
        <fullName evidence="6">Protein VASCULAR ASSOCIATED DEATH 1</fullName>
    </submittedName>
</protein>
<feature type="region of interest" description="Disordered" evidence="3">
    <location>
        <begin position="283"/>
        <end position="339"/>
    </location>
</feature>
<evidence type="ECO:0000256" key="1">
    <source>
        <dbReference type="ARBA" id="ARBA00004370"/>
    </source>
</evidence>
<keyword evidence="4" id="KW-0812">Transmembrane</keyword>
<reference evidence="6 7" key="1">
    <citation type="submission" date="2019-08" db="EMBL/GenBank/DDBJ databases">
        <title>Draft genome sequences of two oriental melons (Cucumis melo L. var makuwa).</title>
        <authorList>
            <person name="Kwon S.-Y."/>
        </authorList>
    </citation>
    <scope>NUCLEOTIDE SEQUENCE [LARGE SCALE GENOMIC DNA]</scope>
    <source>
        <strain evidence="7">cv. SW 3</strain>
        <tissue evidence="6">Leaf</tissue>
    </source>
</reference>
<organism evidence="6 7">
    <name type="scientific">Cucumis melo var. makuwa</name>
    <name type="common">Oriental melon</name>
    <dbReference type="NCBI Taxonomy" id="1194695"/>
    <lineage>
        <taxon>Eukaryota</taxon>
        <taxon>Viridiplantae</taxon>
        <taxon>Streptophyta</taxon>
        <taxon>Embryophyta</taxon>
        <taxon>Tracheophyta</taxon>
        <taxon>Spermatophyta</taxon>
        <taxon>Magnoliopsida</taxon>
        <taxon>eudicotyledons</taxon>
        <taxon>Gunneridae</taxon>
        <taxon>Pentapetalae</taxon>
        <taxon>rosids</taxon>
        <taxon>fabids</taxon>
        <taxon>Cucurbitales</taxon>
        <taxon>Cucurbitaceae</taxon>
        <taxon>Benincaseae</taxon>
        <taxon>Cucumis</taxon>
    </lineage>
</organism>
<feature type="compositionally biased region" description="Polar residues" evidence="3">
    <location>
        <begin position="323"/>
        <end position="339"/>
    </location>
</feature>
<evidence type="ECO:0000256" key="4">
    <source>
        <dbReference type="SAM" id="Phobius"/>
    </source>
</evidence>
<gene>
    <name evidence="6" type="ORF">E6C27_scaffold171G00230</name>
</gene>
<accession>A0A5A7U082</accession>
<name>A0A5A7U082_CUCMM</name>
<evidence type="ECO:0000259" key="5">
    <source>
        <dbReference type="PROSITE" id="PS51778"/>
    </source>
</evidence>
<dbReference type="OrthoDB" id="2162691at2759"/>
<dbReference type="GO" id="GO:0043069">
    <property type="term" value="P:negative regulation of programmed cell death"/>
    <property type="evidence" value="ECO:0007669"/>
    <property type="project" value="TreeGrafter"/>
</dbReference>
<dbReference type="PANTHER" id="PTHR47666:SF1">
    <property type="entry name" value="PROTEIN VASCULAR ASSOCIATED DEATH 1, CHLOROPLASTIC"/>
    <property type="match status" value="1"/>
</dbReference>
<dbReference type="Pfam" id="PF16016">
    <property type="entry name" value="VASt"/>
    <property type="match status" value="1"/>
</dbReference>
<dbReference type="GO" id="GO:0016020">
    <property type="term" value="C:membrane"/>
    <property type="evidence" value="ECO:0007669"/>
    <property type="project" value="UniProtKB-SubCell"/>
</dbReference>
<evidence type="ECO:0000313" key="7">
    <source>
        <dbReference type="Proteomes" id="UP000321393"/>
    </source>
</evidence>
<evidence type="ECO:0000313" key="6">
    <source>
        <dbReference type="EMBL" id="KAA0048810.1"/>
    </source>
</evidence>
<keyword evidence="4" id="KW-1133">Transmembrane helix</keyword>
<dbReference type="Proteomes" id="UP000321393">
    <property type="component" value="Unassembled WGS sequence"/>
</dbReference>
<dbReference type="InterPro" id="IPR031968">
    <property type="entry name" value="VASt"/>
</dbReference>
<dbReference type="EMBL" id="SSTE01012362">
    <property type="protein sequence ID" value="KAA0048810.1"/>
    <property type="molecule type" value="Genomic_DNA"/>
</dbReference>
<proteinExistence type="predicted"/>
<feature type="domain" description="VASt" evidence="5">
    <location>
        <begin position="105"/>
        <end position="281"/>
    </location>
</feature>
<dbReference type="PROSITE" id="PS51778">
    <property type="entry name" value="VAST"/>
    <property type="match status" value="1"/>
</dbReference>
<feature type="compositionally biased region" description="Basic and acidic residues" evidence="3">
    <location>
        <begin position="296"/>
        <end position="322"/>
    </location>
</feature>
<dbReference type="AlphaFoldDB" id="A0A5A7U082"/>
<feature type="compositionally biased region" description="Low complexity" evidence="3">
    <location>
        <begin position="283"/>
        <end position="295"/>
    </location>
</feature>
<dbReference type="PANTHER" id="PTHR47666">
    <property type="entry name" value="PROTEIN VASCULAR ASSOCIATED DEATH 1, CHLOROPLASTIC"/>
    <property type="match status" value="1"/>
</dbReference>
<comment type="caution">
    <text evidence="6">The sequence shown here is derived from an EMBL/GenBank/DDBJ whole genome shotgun (WGS) entry which is preliminary data.</text>
</comment>
<evidence type="ECO:0000256" key="2">
    <source>
        <dbReference type="ARBA" id="ARBA00023136"/>
    </source>
</evidence>